<evidence type="ECO:0008006" key="3">
    <source>
        <dbReference type="Google" id="ProtNLM"/>
    </source>
</evidence>
<reference evidence="2" key="1">
    <citation type="journal article" date="2019" name="Int. J. Syst. Evol. Microbiol.">
        <title>The Global Catalogue of Microorganisms (GCM) 10K type strain sequencing project: providing services to taxonomists for standard genome sequencing and annotation.</title>
        <authorList>
            <consortium name="The Broad Institute Genomics Platform"/>
            <consortium name="The Broad Institute Genome Sequencing Center for Infectious Disease"/>
            <person name="Wu L."/>
            <person name="Ma J."/>
        </authorList>
    </citation>
    <scope>NUCLEOTIDE SEQUENCE [LARGE SCALE GENOMIC DNA]</scope>
    <source>
        <strain evidence="2">KCTC 42447</strain>
    </source>
</reference>
<evidence type="ECO:0000313" key="1">
    <source>
        <dbReference type="EMBL" id="MFC3606554.1"/>
    </source>
</evidence>
<dbReference type="Proteomes" id="UP001595630">
    <property type="component" value="Unassembled WGS sequence"/>
</dbReference>
<organism evidence="1 2">
    <name type="scientific">Stutzerimonas tarimensis</name>
    <dbReference type="NCBI Taxonomy" id="1507735"/>
    <lineage>
        <taxon>Bacteria</taxon>
        <taxon>Pseudomonadati</taxon>
        <taxon>Pseudomonadota</taxon>
        <taxon>Gammaproteobacteria</taxon>
        <taxon>Pseudomonadales</taxon>
        <taxon>Pseudomonadaceae</taxon>
        <taxon>Stutzerimonas</taxon>
    </lineage>
</organism>
<dbReference type="RefSeq" id="WP_386360697.1">
    <property type="nucleotide sequence ID" value="NZ_JBHRXZ010000003.1"/>
</dbReference>
<gene>
    <name evidence="1" type="ORF">ACFOMF_01970</name>
</gene>
<name>A0ABV7T092_9GAMM</name>
<proteinExistence type="predicted"/>
<comment type="caution">
    <text evidence="1">The sequence shown here is derived from an EMBL/GenBank/DDBJ whole genome shotgun (WGS) entry which is preliminary data.</text>
</comment>
<keyword evidence="2" id="KW-1185">Reference proteome</keyword>
<evidence type="ECO:0000313" key="2">
    <source>
        <dbReference type="Proteomes" id="UP001595630"/>
    </source>
</evidence>
<accession>A0ABV7T092</accession>
<dbReference type="EMBL" id="JBHRXZ010000003">
    <property type="protein sequence ID" value="MFC3606554.1"/>
    <property type="molecule type" value="Genomic_DNA"/>
</dbReference>
<protein>
    <recommendedName>
        <fullName evidence="3">Magnesium transporter</fullName>
    </recommendedName>
</protein>
<sequence length="69" mass="7421">MGSSSESLRDALSQQDDQAVRLAVNELRPADLADYVHHDGLSGQGILELLDPVRGKPRPSGRGRIARTA</sequence>